<accession>A0A498I9E0</accession>
<comment type="caution">
    <text evidence="2">The sequence shown here is derived from an EMBL/GenBank/DDBJ whole genome shotgun (WGS) entry which is preliminary data.</text>
</comment>
<reference evidence="2 3" key="1">
    <citation type="submission" date="2018-10" db="EMBL/GenBank/DDBJ databases">
        <title>A high-quality apple genome assembly.</title>
        <authorList>
            <person name="Hu J."/>
        </authorList>
    </citation>
    <scope>NUCLEOTIDE SEQUENCE [LARGE SCALE GENOMIC DNA]</scope>
    <source>
        <strain evidence="3">cv. HFTH1</strain>
        <tissue evidence="2">Young leaf</tissue>
    </source>
</reference>
<gene>
    <name evidence="2" type="ORF">DVH24_002350</name>
</gene>
<keyword evidence="3" id="KW-1185">Reference proteome</keyword>
<protein>
    <submittedName>
        <fullName evidence="2">Uncharacterized protein</fullName>
    </submittedName>
</protein>
<dbReference type="EMBL" id="RDQH01000339">
    <property type="protein sequence ID" value="RXH78832.1"/>
    <property type="molecule type" value="Genomic_DNA"/>
</dbReference>
<evidence type="ECO:0000313" key="3">
    <source>
        <dbReference type="Proteomes" id="UP000290289"/>
    </source>
</evidence>
<organism evidence="2 3">
    <name type="scientific">Malus domestica</name>
    <name type="common">Apple</name>
    <name type="synonym">Pyrus malus</name>
    <dbReference type="NCBI Taxonomy" id="3750"/>
    <lineage>
        <taxon>Eukaryota</taxon>
        <taxon>Viridiplantae</taxon>
        <taxon>Streptophyta</taxon>
        <taxon>Embryophyta</taxon>
        <taxon>Tracheophyta</taxon>
        <taxon>Spermatophyta</taxon>
        <taxon>Magnoliopsida</taxon>
        <taxon>eudicotyledons</taxon>
        <taxon>Gunneridae</taxon>
        <taxon>Pentapetalae</taxon>
        <taxon>rosids</taxon>
        <taxon>fabids</taxon>
        <taxon>Rosales</taxon>
        <taxon>Rosaceae</taxon>
        <taxon>Amygdaloideae</taxon>
        <taxon>Maleae</taxon>
        <taxon>Malus</taxon>
    </lineage>
</organism>
<sequence length="68" mass="7697">MENRKNGNPKRSGTNTNTCMWFISGKSPNGCKSETTTQEHTRSQQLSSTKDLQMLSVQPRDNNRELPV</sequence>
<name>A0A498I9E0_MALDO</name>
<feature type="compositionally biased region" description="Polar residues" evidence="1">
    <location>
        <begin position="9"/>
        <end position="19"/>
    </location>
</feature>
<dbReference type="Proteomes" id="UP000290289">
    <property type="component" value="Chromosome 13"/>
</dbReference>
<evidence type="ECO:0000313" key="2">
    <source>
        <dbReference type="EMBL" id="RXH78832.1"/>
    </source>
</evidence>
<dbReference type="AlphaFoldDB" id="A0A498I9E0"/>
<feature type="compositionally biased region" description="Polar residues" evidence="1">
    <location>
        <begin position="26"/>
        <end position="36"/>
    </location>
</feature>
<feature type="region of interest" description="Disordered" evidence="1">
    <location>
        <begin position="1"/>
        <end position="68"/>
    </location>
</feature>
<proteinExistence type="predicted"/>
<evidence type="ECO:0000256" key="1">
    <source>
        <dbReference type="SAM" id="MobiDB-lite"/>
    </source>
</evidence>
<feature type="compositionally biased region" description="Polar residues" evidence="1">
    <location>
        <begin position="43"/>
        <end position="60"/>
    </location>
</feature>